<evidence type="ECO:0000256" key="6">
    <source>
        <dbReference type="RuleBase" id="RU364082"/>
    </source>
</evidence>
<dbReference type="PANTHER" id="PTHR10491">
    <property type="entry name" value="DTDP-4-DEHYDRORHAMNOSE REDUCTASE"/>
    <property type="match status" value="1"/>
</dbReference>
<dbReference type="RefSeq" id="WP_126076910.1">
    <property type="nucleotide sequence ID" value="NZ_CP051166.1"/>
</dbReference>
<dbReference type="AlphaFoldDB" id="A0A430HEX2"/>
<evidence type="ECO:0000256" key="7">
    <source>
        <dbReference type="SAM" id="MobiDB-lite"/>
    </source>
</evidence>
<dbReference type="Gene3D" id="3.40.50.720">
    <property type="entry name" value="NAD(P)-binding Rossmann-like Domain"/>
    <property type="match status" value="1"/>
</dbReference>
<dbReference type="UniPathway" id="UPA00124"/>
<accession>A0A430HEX2</accession>
<dbReference type="Pfam" id="PF04321">
    <property type="entry name" value="RmlD_sub_bind"/>
    <property type="match status" value="1"/>
</dbReference>
<evidence type="ECO:0000256" key="4">
    <source>
        <dbReference type="ARBA" id="ARBA00017099"/>
    </source>
</evidence>
<comment type="similarity">
    <text evidence="2 6">Belongs to the dTDP-4-dehydrorhamnose reductase family.</text>
</comment>
<dbReference type="InterPro" id="IPR005913">
    <property type="entry name" value="dTDP_dehydrorham_reduct"/>
</dbReference>
<protein>
    <recommendedName>
        <fullName evidence="4 6">dTDP-4-dehydrorhamnose reductase</fullName>
        <ecNumber evidence="3 6">1.1.1.133</ecNumber>
    </recommendedName>
</protein>
<comment type="function">
    <text evidence="6">Catalyzes the reduction of dTDP-6-deoxy-L-lyxo-4-hexulose to yield dTDP-L-rhamnose.</text>
</comment>
<gene>
    <name evidence="9" type="ORF">EJB06_25840</name>
</gene>
<evidence type="ECO:0000259" key="8">
    <source>
        <dbReference type="Pfam" id="PF04321"/>
    </source>
</evidence>
<comment type="pathway">
    <text evidence="1 6">Carbohydrate biosynthesis; dTDP-L-rhamnose biosynthesis.</text>
</comment>
<evidence type="ECO:0000313" key="10">
    <source>
        <dbReference type="Proteomes" id="UP000278085"/>
    </source>
</evidence>
<dbReference type="Gene3D" id="3.90.25.10">
    <property type="entry name" value="UDP-galactose 4-epimerase, domain 1"/>
    <property type="match status" value="1"/>
</dbReference>
<dbReference type="CDD" id="cd05254">
    <property type="entry name" value="dTDP_HR_like_SDR_e"/>
    <property type="match status" value="1"/>
</dbReference>
<dbReference type="GO" id="GO:0008831">
    <property type="term" value="F:dTDP-4-dehydrorhamnose reductase activity"/>
    <property type="evidence" value="ECO:0007669"/>
    <property type="project" value="UniProtKB-EC"/>
</dbReference>
<keyword evidence="6" id="KW-0560">Oxidoreductase</keyword>
<evidence type="ECO:0000313" key="9">
    <source>
        <dbReference type="EMBL" id="RSZ56065.1"/>
    </source>
</evidence>
<sequence>MQTIDSAAARQPLALWGGLECTVNRVGENYFSQIERNGHHARADDVARFASLGISRIRYPLLWERVAPDGLAGADWSWADQRLHALRAAGIGPIAGLVHHGSGPRHTCLTDPGFATGLADYAGAVAARYPWIEDYTPVNEPLTTARFSGLYGLWYPHGRDDRSFLQALLIQCRATVLAMRAIRRVNPRARLLQTDDLGKTYSTPAMAHCAGFYNERRWLGWDLLCGKVDRDHALWDYLTRHGAEPAALLWFRDNPCPPDLIGVNYYVTSERWLDHRAERYPAHFRGHANGLPCADIETARALATPTPGLGPLLQEIWDRYRLPLAVTEAHIDANREDQLRWLLEVWDAGQQARRNGVDLRAVTVWALLGSFDWNCLVTACRGYYEPGPFDVRAPLPRPTALAGMMRELAAGRAPSHPVLRGQGWWRRAGRCLCPPVATPEAPTSIAADGHSLVGTAPAPILITGASGTLGRAFARICAHRNLAYRLLNRQQMDIADPASVEDAMRRYQPWAVINASGYVRVDEAENDVARCFRDNVAGPALLAAACARHGAHLTTFSSDLVFDGRRQCPYVESDDVTPINIYGKSKAAAERAVLEHDPGALVVRTSAFFGPWDSHNFVTQALASLERGAPFAAASDITVTPTYVPDLVNACLDLAIDKESGVWHLSNGDPLTWAELAGKAARHAGVDASGLQAQPGADCRYLAPRPSYSALHTERGILLPRLDDALARFLQARAERLRGDDVEPAQPIHCTDTRQQARTGRRRQAGAGNQAGRPQSSGQNHTSRACQ</sequence>
<dbReference type="PANTHER" id="PTHR10491:SF4">
    <property type="entry name" value="METHIONINE ADENOSYLTRANSFERASE 2 SUBUNIT BETA"/>
    <property type="match status" value="1"/>
</dbReference>
<feature type="domain" description="RmlD-like substrate binding" evidence="8">
    <location>
        <begin position="460"/>
        <end position="715"/>
    </location>
</feature>
<evidence type="ECO:0000256" key="2">
    <source>
        <dbReference type="ARBA" id="ARBA00010944"/>
    </source>
</evidence>
<reference evidence="9 10" key="1">
    <citation type="submission" date="2018-12" db="EMBL/GenBank/DDBJ databases">
        <authorList>
            <person name="Yang E."/>
        </authorList>
    </citation>
    <scope>NUCLEOTIDE SEQUENCE [LARGE SCALE GENOMIC DNA]</scope>
    <source>
        <strain evidence="9 10">SOD</strain>
    </source>
</reference>
<dbReference type="InterPro" id="IPR017853">
    <property type="entry name" value="GH"/>
</dbReference>
<organism evidence="9 10">
    <name type="scientific">Massilia atriviolacea</name>
    <dbReference type="NCBI Taxonomy" id="2495579"/>
    <lineage>
        <taxon>Bacteria</taxon>
        <taxon>Pseudomonadati</taxon>
        <taxon>Pseudomonadota</taxon>
        <taxon>Betaproteobacteria</taxon>
        <taxon>Burkholderiales</taxon>
        <taxon>Oxalobacteraceae</taxon>
        <taxon>Telluria group</taxon>
        <taxon>Massilia</taxon>
    </lineage>
</organism>
<keyword evidence="10" id="KW-1185">Reference proteome</keyword>
<comment type="cofactor">
    <cofactor evidence="6">
        <name>Mg(2+)</name>
        <dbReference type="ChEBI" id="CHEBI:18420"/>
    </cofactor>
    <text evidence="6">Binds 1 Mg(2+) ion per monomer.</text>
</comment>
<feature type="region of interest" description="Disordered" evidence="7">
    <location>
        <begin position="740"/>
        <end position="787"/>
    </location>
</feature>
<dbReference type="Proteomes" id="UP000278085">
    <property type="component" value="Unassembled WGS sequence"/>
</dbReference>
<dbReference type="GO" id="GO:0019305">
    <property type="term" value="P:dTDP-rhamnose biosynthetic process"/>
    <property type="evidence" value="ECO:0007669"/>
    <property type="project" value="UniProtKB-UniPathway"/>
</dbReference>
<comment type="caution">
    <text evidence="9">The sequence shown here is derived from an EMBL/GenBank/DDBJ whole genome shotgun (WGS) entry which is preliminary data.</text>
</comment>
<evidence type="ECO:0000256" key="3">
    <source>
        <dbReference type="ARBA" id="ARBA00012929"/>
    </source>
</evidence>
<dbReference type="SUPFAM" id="SSF51735">
    <property type="entry name" value="NAD(P)-binding Rossmann-fold domains"/>
    <property type="match status" value="1"/>
</dbReference>
<proteinExistence type="inferred from homology"/>
<dbReference type="InterPro" id="IPR029903">
    <property type="entry name" value="RmlD-like-bd"/>
</dbReference>
<evidence type="ECO:0000256" key="5">
    <source>
        <dbReference type="ARBA" id="ARBA00048200"/>
    </source>
</evidence>
<name>A0A430HEX2_9BURK</name>
<comment type="catalytic activity">
    <reaction evidence="5 6">
        <text>dTDP-beta-L-rhamnose + NADP(+) = dTDP-4-dehydro-beta-L-rhamnose + NADPH + H(+)</text>
        <dbReference type="Rhea" id="RHEA:21796"/>
        <dbReference type="ChEBI" id="CHEBI:15378"/>
        <dbReference type="ChEBI" id="CHEBI:57510"/>
        <dbReference type="ChEBI" id="CHEBI:57783"/>
        <dbReference type="ChEBI" id="CHEBI:58349"/>
        <dbReference type="ChEBI" id="CHEBI:62830"/>
        <dbReference type="EC" id="1.1.1.133"/>
    </reaction>
</comment>
<keyword evidence="6" id="KW-0521">NADP</keyword>
<dbReference type="SUPFAM" id="SSF51445">
    <property type="entry name" value="(Trans)glycosidases"/>
    <property type="match status" value="1"/>
</dbReference>
<dbReference type="OrthoDB" id="9803892at2"/>
<dbReference type="EC" id="1.1.1.133" evidence="3 6"/>
<dbReference type="Gene3D" id="3.20.20.80">
    <property type="entry name" value="Glycosidases"/>
    <property type="match status" value="1"/>
</dbReference>
<feature type="compositionally biased region" description="Polar residues" evidence="7">
    <location>
        <begin position="774"/>
        <end position="787"/>
    </location>
</feature>
<dbReference type="EMBL" id="RXLQ01000018">
    <property type="protein sequence ID" value="RSZ56065.1"/>
    <property type="molecule type" value="Genomic_DNA"/>
</dbReference>
<dbReference type="InterPro" id="IPR036291">
    <property type="entry name" value="NAD(P)-bd_dom_sf"/>
</dbReference>
<evidence type="ECO:0000256" key="1">
    <source>
        <dbReference type="ARBA" id="ARBA00004781"/>
    </source>
</evidence>